<keyword evidence="2" id="KW-1185">Reference proteome</keyword>
<protein>
    <recommendedName>
        <fullName evidence="3">MinD-like ATPase involved in chromosome partitioning or flagellar assembly</fullName>
    </recommendedName>
</protein>
<evidence type="ECO:0000313" key="2">
    <source>
        <dbReference type="Proteomes" id="UP000250222"/>
    </source>
</evidence>
<dbReference type="EMBL" id="UETB01000001">
    <property type="protein sequence ID" value="SSA36578.1"/>
    <property type="molecule type" value="Genomic_DNA"/>
</dbReference>
<evidence type="ECO:0008006" key="3">
    <source>
        <dbReference type="Google" id="ProtNLM"/>
    </source>
</evidence>
<dbReference type="AlphaFoldDB" id="A0A2Y8ZZ59"/>
<sequence>MSILVPESRRWLDAPLPAGARVTVAGVAGGVGTTTLTGLLWWTLTTYASRSVGLLDHGGGALHARLPAASPTRTPDLVVHDAGPVALSGAPTLAAAAPLVVVCAATAAGIDAATTAVRELTPRPEEAWRRCVVVPVATTGAGLPGTALREHAHRQGLPAAVVPLRRSRPLAAGGDIPDPARSRATADAYRSAVAVAAEAMRCLTSTMGSTPHARRR</sequence>
<proteinExistence type="predicted"/>
<accession>A0A2Y8ZZ59</accession>
<organism evidence="1 2">
    <name type="scientific">Georgenia satyanarayanai</name>
    <dbReference type="NCBI Taxonomy" id="860221"/>
    <lineage>
        <taxon>Bacteria</taxon>
        <taxon>Bacillati</taxon>
        <taxon>Actinomycetota</taxon>
        <taxon>Actinomycetes</taxon>
        <taxon>Micrococcales</taxon>
        <taxon>Bogoriellaceae</taxon>
        <taxon>Georgenia</taxon>
    </lineage>
</organism>
<name>A0A2Y8ZZ59_9MICO</name>
<dbReference type="RefSeq" id="WP_110850761.1">
    <property type="nucleotide sequence ID" value="NZ_QKLZ01000001.1"/>
</dbReference>
<dbReference type="InterPro" id="IPR027417">
    <property type="entry name" value="P-loop_NTPase"/>
</dbReference>
<dbReference type="SUPFAM" id="SSF52540">
    <property type="entry name" value="P-loop containing nucleoside triphosphate hydrolases"/>
    <property type="match status" value="1"/>
</dbReference>
<gene>
    <name evidence="1" type="ORF">SAMN05216184_101242</name>
</gene>
<evidence type="ECO:0000313" key="1">
    <source>
        <dbReference type="EMBL" id="SSA36578.1"/>
    </source>
</evidence>
<dbReference type="Proteomes" id="UP000250222">
    <property type="component" value="Unassembled WGS sequence"/>
</dbReference>
<reference evidence="1 2" key="1">
    <citation type="submission" date="2016-10" db="EMBL/GenBank/DDBJ databases">
        <authorList>
            <person name="Cai Z."/>
        </authorList>
    </citation>
    <scope>NUCLEOTIDE SEQUENCE [LARGE SCALE GENOMIC DNA]</scope>
    <source>
        <strain evidence="1 2">CGMCC 1.10826</strain>
    </source>
</reference>